<gene>
    <name evidence="1" type="ORF">S03H2_52332</name>
</gene>
<protein>
    <submittedName>
        <fullName evidence="1">Uncharacterized protein</fullName>
    </submittedName>
</protein>
<name>X1I793_9ZZZZ</name>
<accession>X1I793</accession>
<evidence type="ECO:0000313" key="1">
    <source>
        <dbReference type="EMBL" id="GAH65150.1"/>
    </source>
</evidence>
<dbReference type="EMBL" id="BARU01033240">
    <property type="protein sequence ID" value="GAH65150.1"/>
    <property type="molecule type" value="Genomic_DNA"/>
</dbReference>
<sequence>MIKTKLAVCAEKVIREVGSNKISLINILETINSPGFPLFIPELACLFITKRSQKDPIS</sequence>
<dbReference type="AlphaFoldDB" id="X1I793"/>
<proteinExistence type="predicted"/>
<comment type="caution">
    <text evidence="1">The sequence shown here is derived from an EMBL/GenBank/DDBJ whole genome shotgun (WGS) entry which is preliminary data.</text>
</comment>
<organism evidence="1">
    <name type="scientific">marine sediment metagenome</name>
    <dbReference type="NCBI Taxonomy" id="412755"/>
    <lineage>
        <taxon>unclassified sequences</taxon>
        <taxon>metagenomes</taxon>
        <taxon>ecological metagenomes</taxon>
    </lineage>
</organism>
<reference evidence="1" key="1">
    <citation type="journal article" date="2014" name="Front. Microbiol.">
        <title>High frequency of phylogenetically diverse reductive dehalogenase-homologous genes in deep subseafloor sedimentary metagenomes.</title>
        <authorList>
            <person name="Kawai M."/>
            <person name="Futagami T."/>
            <person name="Toyoda A."/>
            <person name="Takaki Y."/>
            <person name="Nishi S."/>
            <person name="Hori S."/>
            <person name="Arai W."/>
            <person name="Tsubouchi T."/>
            <person name="Morono Y."/>
            <person name="Uchiyama I."/>
            <person name="Ito T."/>
            <person name="Fujiyama A."/>
            <person name="Inagaki F."/>
            <person name="Takami H."/>
        </authorList>
    </citation>
    <scope>NUCLEOTIDE SEQUENCE</scope>
    <source>
        <strain evidence="1">Expedition CK06-06</strain>
    </source>
</reference>